<feature type="compositionally biased region" description="Low complexity" evidence="1">
    <location>
        <begin position="118"/>
        <end position="136"/>
    </location>
</feature>
<dbReference type="Proteomes" id="UP001153069">
    <property type="component" value="Unassembled WGS sequence"/>
</dbReference>
<organism evidence="3 4">
    <name type="scientific">Seminavis robusta</name>
    <dbReference type="NCBI Taxonomy" id="568900"/>
    <lineage>
        <taxon>Eukaryota</taxon>
        <taxon>Sar</taxon>
        <taxon>Stramenopiles</taxon>
        <taxon>Ochrophyta</taxon>
        <taxon>Bacillariophyta</taxon>
        <taxon>Bacillariophyceae</taxon>
        <taxon>Bacillariophycidae</taxon>
        <taxon>Naviculales</taxon>
        <taxon>Naviculaceae</taxon>
        <taxon>Seminavis</taxon>
    </lineage>
</organism>
<feature type="region of interest" description="Disordered" evidence="1">
    <location>
        <begin position="1"/>
        <end position="153"/>
    </location>
</feature>
<feature type="compositionally biased region" description="Low complexity" evidence="1">
    <location>
        <begin position="277"/>
        <end position="320"/>
    </location>
</feature>
<keyword evidence="2" id="KW-0472">Membrane</keyword>
<feature type="compositionally biased region" description="Polar residues" evidence="1">
    <location>
        <begin position="84"/>
        <end position="102"/>
    </location>
</feature>
<feature type="compositionally biased region" description="Low complexity" evidence="1">
    <location>
        <begin position="68"/>
        <end position="77"/>
    </location>
</feature>
<feature type="region of interest" description="Disordered" evidence="1">
    <location>
        <begin position="269"/>
        <end position="320"/>
    </location>
</feature>
<dbReference type="EMBL" id="CAICTM010001971">
    <property type="protein sequence ID" value="CAB9527298.1"/>
    <property type="molecule type" value="Genomic_DNA"/>
</dbReference>
<feature type="transmembrane region" description="Helical" evidence="2">
    <location>
        <begin position="219"/>
        <end position="238"/>
    </location>
</feature>
<evidence type="ECO:0000313" key="4">
    <source>
        <dbReference type="Proteomes" id="UP001153069"/>
    </source>
</evidence>
<keyword evidence="4" id="KW-1185">Reference proteome</keyword>
<dbReference type="AlphaFoldDB" id="A0A9N8EV62"/>
<reference evidence="3" key="1">
    <citation type="submission" date="2020-06" db="EMBL/GenBank/DDBJ databases">
        <authorList>
            <consortium name="Plant Systems Biology data submission"/>
        </authorList>
    </citation>
    <scope>NUCLEOTIDE SEQUENCE</scope>
    <source>
        <strain evidence="3">D6</strain>
    </source>
</reference>
<keyword evidence="2" id="KW-0812">Transmembrane</keyword>
<keyword evidence="2" id="KW-1133">Transmembrane helix</keyword>
<sequence>MDKPSSMPPQQSLLEDGTQDQDGNDAGSGTTIPVADATPVAAGQTTTTADAPLVTVQLIPDSMPSENTRTSTCTTSTQLEDEGGNTTRNNDAPGNIITTASSVRAEDRNNEEPETVDNHTNNTNTNNNHTGSNITTCTNQPESVLPVPESPAGGVWTPTLIHLKTEAVHEHDSQAQPSPSTMVTAPMPHQDADIEAPTTTKQQSVDNRQFALRNSRLKLMALVLLAVGIAVAIAIFAAGSSGNSGNDRGGVQSVARGVPLGVDTMAPSTGGVAVSVTPSTNAPTTTTEPTTNEPTTTQPATSQPSLNPTTPATSSTVASTGSDTVELFGQPQVVGDGAQQSLFQPSFVSGKCGL</sequence>
<proteinExistence type="predicted"/>
<evidence type="ECO:0000256" key="2">
    <source>
        <dbReference type="SAM" id="Phobius"/>
    </source>
</evidence>
<accession>A0A9N8EV62</accession>
<protein>
    <submittedName>
        <fullName evidence="3">Uncharacterized protein</fullName>
    </submittedName>
</protein>
<gene>
    <name evidence="3" type="ORF">SEMRO_1973_G308680.1</name>
</gene>
<comment type="caution">
    <text evidence="3">The sequence shown here is derived from an EMBL/GenBank/DDBJ whole genome shotgun (WGS) entry which is preliminary data.</text>
</comment>
<evidence type="ECO:0000313" key="3">
    <source>
        <dbReference type="EMBL" id="CAB9527298.1"/>
    </source>
</evidence>
<name>A0A9N8EV62_9STRA</name>
<evidence type="ECO:0000256" key="1">
    <source>
        <dbReference type="SAM" id="MobiDB-lite"/>
    </source>
</evidence>